<name>A0A8B9GWS2_ASTMX</name>
<dbReference type="AlphaFoldDB" id="A0A8B9GWS2"/>
<dbReference type="Proteomes" id="UP000694621">
    <property type="component" value="Unplaced"/>
</dbReference>
<reference evidence="1" key="1">
    <citation type="submission" date="2025-08" db="UniProtKB">
        <authorList>
            <consortium name="Ensembl"/>
        </authorList>
    </citation>
    <scope>IDENTIFICATION</scope>
</reference>
<evidence type="ECO:0000313" key="1">
    <source>
        <dbReference type="Ensembl" id="ENSAMXP00005003615.1"/>
    </source>
</evidence>
<accession>A0A8B9GWS2</accession>
<dbReference type="Ensembl" id="ENSAMXT00005004141.1">
    <property type="protein sequence ID" value="ENSAMXP00005003615.1"/>
    <property type="gene ID" value="ENSAMXG00005002280.1"/>
</dbReference>
<sequence length="49" mass="5393">MSSVTVVIFCIHASVEITAFDELQADFKVPIDQGNPLHAVSRSKCYVLL</sequence>
<organism evidence="1 2">
    <name type="scientific">Astyanax mexicanus</name>
    <name type="common">Blind cave fish</name>
    <name type="synonym">Astyanax fasciatus mexicanus</name>
    <dbReference type="NCBI Taxonomy" id="7994"/>
    <lineage>
        <taxon>Eukaryota</taxon>
        <taxon>Metazoa</taxon>
        <taxon>Chordata</taxon>
        <taxon>Craniata</taxon>
        <taxon>Vertebrata</taxon>
        <taxon>Euteleostomi</taxon>
        <taxon>Actinopterygii</taxon>
        <taxon>Neopterygii</taxon>
        <taxon>Teleostei</taxon>
        <taxon>Ostariophysi</taxon>
        <taxon>Characiformes</taxon>
        <taxon>Characoidei</taxon>
        <taxon>Acestrorhamphidae</taxon>
        <taxon>Acestrorhamphinae</taxon>
        <taxon>Astyanax</taxon>
    </lineage>
</organism>
<proteinExistence type="predicted"/>
<protein>
    <submittedName>
        <fullName evidence="1">Uncharacterized protein</fullName>
    </submittedName>
</protein>
<evidence type="ECO:0000313" key="2">
    <source>
        <dbReference type="Proteomes" id="UP000694621"/>
    </source>
</evidence>